<accession>A0A6N8HWM8</accession>
<feature type="transmembrane region" description="Helical" evidence="1">
    <location>
        <begin position="17"/>
        <end position="35"/>
    </location>
</feature>
<feature type="transmembrane region" description="Helical" evidence="1">
    <location>
        <begin position="217"/>
        <end position="235"/>
    </location>
</feature>
<comment type="caution">
    <text evidence="2">The sequence shown here is derived from an EMBL/GenBank/DDBJ whole genome shotgun (WGS) entry which is preliminary data.</text>
</comment>
<feature type="transmembrane region" description="Helical" evidence="1">
    <location>
        <begin position="171"/>
        <end position="190"/>
    </location>
</feature>
<feature type="transmembrane region" description="Helical" evidence="1">
    <location>
        <begin position="55"/>
        <end position="78"/>
    </location>
</feature>
<reference evidence="2 3" key="1">
    <citation type="submission" date="2019-09" db="EMBL/GenBank/DDBJ databases">
        <title>Genome sequence of Clostridium sp. EA1.</title>
        <authorList>
            <person name="Poehlein A."/>
            <person name="Bengelsdorf F.R."/>
            <person name="Daniel R."/>
        </authorList>
    </citation>
    <scope>NUCLEOTIDE SEQUENCE [LARGE SCALE GENOMIC DNA]</scope>
    <source>
        <strain evidence="2 3">EA1</strain>
    </source>
</reference>
<evidence type="ECO:0000313" key="3">
    <source>
        <dbReference type="Proteomes" id="UP000469440"/>
    </source>
</evidence>
<keyword evidence="1" id="KW-0812">Transmembrane</keyword>
<evidence type="ECO:0000313" key="2">
    <source>
        <dbReference type="EMBL" id="MVB10206.1"/>
    </source>
</evidence>
<feature type="transmembrane region" description="Helical" evidence="1">
    <location>
        <begin position="99"/>
        <end position="123"/>
    </location>
</feature>
<dbReference type="Pfam" id="PF12730">
    <property type="entry name" value="ABC2_membrane_4"/>
    <property type="match status" value="1"/>
</dbReference>
<dbReference type="EMBL" id="VWXL01000020">
    <property type="protein sequence ID" value="MVB10206.1"/>
    <property type="molecule type" value="Genomic_DNA"/>
</dbReference>
<dbReference type="AlphaFoldDB" id="A0A6N8HWM8"/>
<evidence type="ECO:0000256" key="1">
    <source>
        <dbReference type="SAM" id="Phobius"/>
    </source>
</evidence>
<dbReference type="Proteomes" id="UP000469440">
    <property type="component" value="Unassembled WGS sequence"/>
</dbReference>
<keyword evidence="3" id="KW-1185">Reference proteome</keyword>
<proteinExistence type="predicted"/>
<keyword evidence="1" id="KW-1133">Transmembrane helix</keyword>
<dbReference type="RefSeq" id="WP_156989916.1">
    <property type="nucleotide sequence ID" value="NZ_VWXL01000020.1"/>
</dbReference>
<organism evidence="2 3">
    <name type="scientific">Caproicibacter fermentans</name>
    <dbReference type="NCBI Taxonomy" id="2576756"/>
    <lineage>
        <taxon>Bacteria</taxon>
        <taxon>Bacillati</taxon>
        <taxon>Bacillota</taxon>
        <taxon>Clostridia</taxon>
        <taxon>Eubacteriales</taxon>
        <taxon>Acutalibacteraceae</taxon>
        <taxon>Caproicibacter</taxon>
    </lineage>
</organism>
<keyword evidence="1" id="KW-0472">Membrane</keyword>
<gene>
    <name evidence="2" type="ORF">CAFE_08840</name>
</gene>
<feature type="transmembrane region" description="Helical" evidence="1">
    <location>
        <begin position="143"/>
        <end position="164"/>
    </location>
</feature>
<protein>
    <submittedName>
        <fullName evidence="2">ABC-2 family transporter protein</fullName>
    </submittedName>
</protein>
<name>A0A6N8HWM8_9FIRM</name>
<sequence>MKTLLWAERMKLRRSKIIWIALFSAVMVSVIVYMQGQFLFQGHRYVDEPGWFMTAAQSLGSIFVLPAIIALMGSYMICREEQGDTMKSLRLIPVKLSRLVGAKLVLAAFMSVLLYAFLFIITFSTEAALHFSLLKSAAVLNFLKIYLLQGICLFFAISPIIAIVAVLKKGYWISLIFAEVYSFAGLFVGMQNTARFIYPVTAAFCVSGYYESTLPQMITSILSLFICACLSLLILDRLNRKYNS</sequence>
<dbReference type="OrthoDB" id="4336274at2"/>